<gene>
    <name evidence="13" type="ORF">DXC63_10420</name>
    <name evidence="12" type="ORF">DXC85_06610</name>
</gene>
<proteinExistence type="predicted"/>
<evidence type="ECO:0000256" key="9">
    <source>
        <dbReference type="SAM" id="MobiDB-lite"/>
    </source>
</evidence>
<evidence type="ECO:0000256" key="4">
    <source>
        <dbReference type="ARBA" id="ARBA00022801"/>
    </source>
</evidence>
<dbReference type="Pfam" id="PF12705">
    <property type="entry name" value="PDDEXK_1"/>
    <property type="match status" value="1"/>
</dbReference>
<feature type="compositionally biased region" description="Low complexity" evidence="9">
    <location>
        <begin position="987"/>
        <end position="1004"/>
    </location>
</feature>
<dbReference type="GO" id="GO:0004527">
    <property type="term" value="F:exonuclease activity"/>
    <property type="evidence" value="ECO:0007669"/>
    <property type="project" value="UniProtKB-KW"/>
</dbReference>
<dbReference type="SUPFAM" id="SSF52540">
    <property type="entry name" value="P-loop containing nucleoside triphosphate hydrolases"/>
    <property type="match status" value="1"/>
</dbReference>
<feature type="domain" description="PD-(D/E)XK endonuclease-like" evidence="11">
    <location>
        <begin position="1026"/>
        <end position="1281"/>
    </location>
</feature>
<keyword evidence="7" id="KW-0067">ATP-binding</keyword>
<evidence type="ECO:0000313" key="15">
    <source>
        <dbReference type="Proteomes" id="UP000261288"/>
    </source>
</evidence>
<feature type="domain" description="UvrD-like helicase ATP-binding" evidence="10">
    <location>
        <begin position="20"/>
        <end position="350"/>
    </location>
</feature>
<dbReference type="InterPro" id="IPR000212">
    <property type="entry name" value="DNA_helicase_UvrD/REP"/>
</dbReference>
<evidence type="ECO:0000256" key="6">
    <source>
        <dbReference type="ARBA" id="ARBA00022839"/>
    </source>
</evidence>
<feature type="region of interest" description="Disordered" evidence="9">
    <location>
        <begin position="159"/>
        <end position="190"/>
    </location>
</feature>
<keyword evidence="6" id="KW-0269">Exonuclease</keyword>
<dbReference type="PANTHER" id="PTHR11070:SF2">
    <property type="entry name" value="ATP-DEPENDENT DNA HELICASE SRS2"/>
    <property type="match status" value="1"/>
</dbReference>
<evidence type="ECO:0000259" key="11">
    <source>
        <dbReference type="Pfam" id="PF12705"/>
    </source>
</evidence>
<feature type="compositionally biased region" description="Low complexity" evidence="9">
    <location>
        <begin position="160"/>
        <end position="190"/>
    </location>
</feature>
<keyword evidence="4" id="KW-0378">Hydrolase</keyword>
<accession>A0A151C6X1</accession>
<dbReference type="GO" id="GO:0005524">
    <property type="term" value="F:ATP binding"/>
    <property type="evidence" value="ECO:0007669"/>
    <property type="project" value="UniProtKB-KW"/>
</dbReference>
<dbReference type="GO" id="GO:0043138">
    <property type="term" value="F:3'-5' DNA helicase activity"/>
    <property type="evidence" value="ECO:0007669"/>
    <property type="project" value="TreeGrafter"/>
</dbReference>
<keyword evidence="1" id="KW-0540">Nuclease</keyword>
<evidence type="ECO:0000256" key="1">
    <source>
        <dbReference type="ARBA" id="ARBA00022722"/>
    </source>
</evidence>
<comment type="caution">
    <text evidence="13">The sequence shown here is derived from an EMBL/GenBank/DDBJ whole genome shotgun (WGS) entry which is preliminary data.</text>
</comment>
<evidence type="ECO:0000313" key="13">
    <source>
        <dbReference type="EMBL" id="RGL45686.1"/>
    </source>
</evidence>
<keyword evidence="3" id="KW-0227">DNA damage</keyword>
<dbReference type="EMBL" id="QSRZ01000011">
    <property type="protein sequence ID" value="RGL45686.1"/>
    <property type="molecule type" value="Genomic_DNA"/>
</dbReference>
<dbReference type="Gene3D" id="3.40.50.300">
    <property type="entry name" value="P-loop containing nucleotide triphosphate hydrolases"/>
    <property type="match status" value="2"/>
</dbReference>
<evidence type="ECO:0000256" key="7">
    <source>
        <dbReference type="ARBA" id="ARBA00022840"/>
    </source>
</evidence>
<dbReference type="Proteomes" id="UP000261288">
    <property type="component" value="Unassembled WGS sequence"/>
</dbReference>
<protein>
    <submittedName>
        <fullName evidence="13">Nuclease</fullName>
    </submittedName>
</protein>
<dbReference type="PANTHER" id="PTHR11070">
    <property type="entry name" value="UVRD / RECB / PCRA DNA HELICASE FAMILY MEMBER"/>
    <property type="match status" value="1"/>
</dbReference>
<dbReference type="InterPro" id="IPR027417">
    <property type="entry name" value="P-loop_NTPase"/>
</dbReference>
<evidence type="ECO:0000256" key="5">
    <source>
        <dbReference type="ARBA" id="ARBA00022806"/>
    </source>
</evidence>
<dbReference type="Pfam" id="PF00580">
    <property type="entry name" value="UvrD-helicase"/>
    <property type="match status" value="1"/>
</dbReference>
<organism evidence="13 15">
    <name type="scientific">Bifidobacterium longum</name>
    <dbReference type="NCBI Taxonomy" id="216816"/>
    <lineage>
        <taxon>Bacteria</taxon>
        <taxon>Bacillati</taxon>
        <taxon>Actinomycetota</taxon>
        <taxon>Actinomycetes</taxon>
        <taxon>Bifidobacteriales</taxon>
        <taxon>Bifidobacteriaceae</taxon>
        <taxon>Bifidobacterium</taxon>
    </lineage>
</organism>
<evidence type="ECO:0000313" key="14">
    <source>
        <dbReference type="Proteomes" id="UP000261186"/>
    </source>
</evidence>
<evidence type="ECO:0000256" key="2">
    <source>
        <dbReference type="ARBA" id="ARBA00022741"/>
    </source>
</evidence>
<evidence type="ECO:0000313" key="12">
    <source>
        <dbReference type="EMBL" id="RGL03466.1"/>
    </source>
</evidence>
<dbReference type="GO" id="GO:0000725">
    <property type="term" value="P:recombinational repair"/>
    <property type="evidence" value="ECO:0007669"/>
    <property type="project" value="TreeGrafter"/>
</dbReference>
<reference evidence="14 15" key="1">
    <citation type="submission" date="2018-08" db="EMBL/GenBank/DDBJ databases">
        <title>A genome reference for cultivated species of the human gut microbiota.</title>
        <authorList>
            <person name="Zou Y."/>
            <person name="Xue W."/>
            <person name="Luo G."/>
        </authorList>
    </citation>
    <scope>NUCLEOTIDE SEQUENCE [LARGE SCALE GENOMIC DNA]</scope>
    <source>
        <strain evidence="13 15">TF06-45A</strain>
        <strain evidence="12 14">TF08-4AC</strain>
    </source>
</reference>
<keyword evidence="5" id="KW-0347">Helicase</keyword>
<dbReference type="InterPro" id="IPR038726">
    <property type="entry name" value="PDDEXK_AddAB-type"/>
</dbReference>
<sequence length="1436" mass="153488">MTRLEPGTVLDGIDRDGAARLIVGTPGSGKTEFALSVLMAGLRRYGGTQAVMAVSGRVAADALGNRVIRELGFSVQARPVTTLGAVAFRAISASREGTGLPSPRLLNGAEQDALLRQVMAVHLRHAVAGDDCGTCDLLRVYFAQDDWARLIRDAGAGEMPGSAASAQSSLSQQGSDSPSPTSAGGSTSADRFTRGISDAFISQLRDMLARLDELGVGVHEEPRLLDAVTEDARLSVQWRLAFALRREYIAAQSAVYPGQYRLDASYLLVAGARVVREAFAADHADDSDRPMCVEALGLPRLLVVDDVQDTTLAGMRFLEELGNAGVKLVLVGNPDESVQTFRGSYPEYLMRRAVEGRLKAKEEQLVGGSAVADQSHMTMADVIASRISLSIPSPEDEPLPPAERPGKLTAILGGVDAANYQADGTVTAGLYRSSREELDDVVWRIKRAHLDRHIRWNDMAVITHDNAAVRLFGERLRRDGVPVRYSSVTRPLKDETFVQGLFALVELARLRAEGMAECQMTLASCAAYIRTRVATLMNGPLVSAGAKPGQGRPARLAPIESAMGSLESLAHLATDDAMLTSLTTAWETLRETYHETRRETGRETSSSVVSTSAVSSSVTSLPVSVEILGEPSGDDLAFGVDALYVMLAIDDAAAPAQAALASIHAVLGNDPQARAFANLWHLVGSVASGLERLPASQRVQPRYALSVAWNATGLAPVWQRAALFNTAEGRTANDRLDAAMRLFQFADDSTASRDITSFMAQVRGMEVQADSLAHIGPVEDAVTLTTPAGAAGRHWEYAWIPVVQQDVWPNLAGRNTMFGGEDLAELVLRGALEESDKTGHDPRFAAVLSGEKKSFLVALTRARRIMISAVWNDSMSPSDFLFGYLPEYYPRNRQQAPFTTVGAHAGFAEYDLAGLDADPRGLVSAARAVLATAQPQQAAAKDAAIALTLLLEHGVRAANPQSWAFVESPAQSDSASSGGASSGGASSGDTSSDSASSDSASSGGVQPDGIQTGKGKTDAQAAPMVTLSPSAVDSLWACPVCWMLENRFAGPRPSSVATSFGTLIHAVAQQGSEEGLDHLSHNAQALAALGLDSTAGAERRIEAVSARLNAIYQSKRPDPNAIADTRNRYEATRKDESAADTLRNIADYFVRSDADPETYLGKNSSNFSIGALAGAECEREFAARFDVRDILDAYNAVPGLHPIGRNTLVRLMGALVGGWPEGMDEHLTVRLSGRIDRMETRVLADGGECIRLIDYKTGRTPTVKQIFNDLQLVCYQLGLVFPEDGPRGAKALAAMPHISQSVLFHVGQNAAPARSYAPEGAFQPPLFTDGSLNAEPFTPRYWYKDPNRFFDIPAIDPATPPEGVSAEAWAQFAALAGTQTLWSLTMIARVFYAAAASRSAIIEAHPQDTHIGFCRMKNVCPACAGQIDTIFETRQA</sequence>
<dbReference type="EMBL" id="QSRH01000004">
    <property type="protein sequence ID" value="RGL03466.1"/>
    <property type="molecule type" value="Genomic_DNA"/>
</dbReference>
<keyword evidence="2" id="KW-0547">Nucleotide-binding</keyword>
<dbReference type="Proteomes" id="UP000261186">
    <property type="component" value="Unassembled WGS sequence"/>
</dbReference>
<evidence type="ECO:0000259" key="10">
    <source>
        <dbReference type="Pfam" id="PF00580"/>
    </source>
</evidence>
<name>A0A151C6X1_BIFLN</name>
<keyword evidence="8" id="KW-0234">DNA repair</keyword>
<dbReference type="GO" id="GO:0003677">
    <property type="term" value="F:DNA binding"/>
    <property type="evidence" value="ECO:0007669"/>
    <property type="project" value="InterPro"/>
</dbReference>
<feature type="region of interest" description="Disordered" evidence="9">
    <location>
        <begin position="967"/>
        <end position="1017"/>
    </location>
</feature>
<evidence type="ECO:0000256" key="3">
    <source>
        <dbReference type="ARBA" id="ARBA00022763"/>
    </source>
</evidence>
<evidence type="ECO:0000256" key="8">
    <source>
        <dbReference type="ARBA" id="ARBA00023204"/>
    </source>
</evidence>
<dbReference type="RefSeq" id="WP_007056428.1">
    <property type="nucleotide sequence ID" value="NZ_CAXVLC010000008.1"/>
</dbReference>
<dbReference type="InterPro" id="IPR014016">
    <property type="entry name" value="UvrD-like_ATP-bd"/>
</dbReference>